<dbReference type="CDD" id="cd07583">
    <property type="entry name" value="nitrilase_5"/>
    <property type="match status" value="1"/>
</dbReference>
<proteinExistence type="inferred from homology"/>
<dbReference type="eggNOG" id="COG0388">
    <property type="taxonomic scope" value="Bacteria"/>
</dbReference>
<feature type="domain" description="CN hydrolase" evidence="2">
    <location>
        <begin position="1"/>
        <end position="248"/>
    </location>
</feature>
<protein>
    <submittedName>
        <fullName evidence="3">Nitrilase/cyanide hydratase and apolipoprotein N-acyltransferase</fullName>
    </submittedName>
</protein>
<dbReference type="PROSITE" id="PS01227">
    <property type="entry name" value="UPF0012"/>
    <property type="match status" value="1"/>
</dbReference>
<dbReference type="Proteomes" id="UP000008221">
    <property type="component" value="Chromosome"/>
</dbReference>
<dbReference type="OrthoDB" id="9811121at2"/>
<reference evidence="3 4" key="1">
    <citation type="journal article" date="2009" name="Genome Res.">
        <title>Complete genome of the cellulolytic thermophile Acidothermus cellulolyticus 11B provides insights into its ecophysiological and evolutionary adaptations.</title>
        <authorList>
            <person name="Barabote R.D."/>
            <person name="Xie G."/>
            <person name="Leu D.H."/>
            <person name="Normand P."/>
            <person name="Necsulea A."/>
            <person name="Daubin V."/>
            <person name="Medigue C."/>
            <person name="Adney W.S."/>
            <person name="Xu X.C."/>
            <person name="Lapidus A."/>
            <person name="Parales R.E."/>
            <person name="Detter C."/>
            <person name="Pujic P."/>
            <person name="Bruce D."/>
            <person name="Lavire C."/>
            <person name="Challacombe J.F."/>
            <person name="Brettin T.S."/>
            <person name="Berry A.M."/>
        </authorList>
    </citation>
    <scope>NUCLEOTIDE SEQUENCE [LARGE SCALE GENOMIC DNA]</scope>
    <source>
        <strain evidence="4">ATCC 43068 / DSM 8971 / 11B</strain>
    </source>
</reference>
<name>A0LQU6_ACIC1</name>
<sequence length="272" mass="30066">MRITILQLEVSDHEPWPDRVDRVVDLVASCRDADLVVLPELWVPGAFASRFFAEVATELPGPIIPRLGAVAKELGAFIMAGTFIERADPATDRIGYNTAVLLNPDGAIAHTYRKVHLFGFHEGEARMLAAGNDVTTCRLEGGRMTETATYGTSTCYDLRFPELYRILVDQGCDLLVIPSGWPAQRLEHWRVLTRARAIENQLFVVACNETGHQQGVELAGHSVVVDPWGQVVAEAGAGEEILTVDIDLGEVPRIRRDFPVLPDRRFRCVPAN</sequence>
<evidence type="ECO:0000259" key="2">
    <source>
        <dbReference type="PROSITE" id="PS50263"/>
    </source>
</evidence>
<evidence type="ECO:0000313" key="3">
    <source>
        <dbReference type="EMBL" id="ABK51806.1"/>
    </source>
</evidence>
<dbReference type="InterPro" id="IPR036526">
    <property type="entry name" value="C-N_Hydrolase_sf"/>
</dbReference>
<dbReference type="GO" id="GO:0016746">
    <property type="term" value="F:acyltransferase activity"/>
    <property type="evidence" value="ECO:0007669"/>
    <property type="project" value="UniProtKB-KW"/>
</dbReference>
<keyword evidence="3" id="KW-0449">Lipoprotein</keyword>
<dbReference type="PROSITE" id="PS50263">
    <property type="entry name" value="CN_HYDROLASE"/>
    <property type="match status" value="1"/>
</dbReference>
<evidence type="ECO:0000256" key="1">
    <source>
        <dbReference type="ARBA" id="ARBA00010613"/>
    </source>
</evidence>
<organism evidence="3 4">
    <name type="scientific">Acidothermus cellulolyticus (strain ATCC 43068 / DSM 8971 / 11B)</name>
    <dbReference type="NCBI Taxonomy" id="351607"/>
    <lineage>
        <taxon>Bacteria</taxon>
        <taxon>Bacillati</taxon>
        <taxon>Actinomycetota</taxon>
        <taxon>Actinomycetes</taxon>
        <taxon>Acidothermales</taxon>
        <taxon>Acidothermaceae</taxon>
        <taxon>Acidothermus</taxon>
    </lineage>
</organism>
<dbReference type="EMBL" id="CP000481">
    <property type="protein sequence ID" value="ABK51806.1"/>
    <property type="molecule type" value="Genomic_DNA"/>
</dbReference>
<keyword evidence="4" id="KW-1185">Reference proteome</keyword>
<comment type="similarity">
    <text evidence="1">Belongs to the carbon-nitrogen hydrolase superfamily. NIT1/NIT2 family.</text>
</comment>
<dbReference type="FunCoup" id="A0LQU6">
    <property type="interactions" value="293"/>
</dbReference>
<evidence type="ECO:0000313" key="4">
    <source>
        <dbReference type="Proteomes" id="UP000008221"/>
    </source>
</evidence>
<dbReference type="InterPro" id="IPR003010">
    <property type="entry name" value="C-N_Hydrolase"/>
</dbReference>
<accession>A0LQU6</accession>
<dbReference type="KEGG" id="ace:Acel_0030"/>
<dbReference type="PANTHER" id="PTHR23088">
    <property type="entry name" value="NITRILASE-RELATED"/>
    <property type="match status" value="1"/>
</dbReference>
<dbReference type="RefSeq" id="WP_011718870.1">
    <property type="nucleotide sequence ID" value="NC_008578.1"/>
</dbReference>
<dbReference type="SUPFAM" id="SSF56317">
    <property type="entry name" value="Carbon-nitrogen hydrolase"/>
    <property type="match status" value="1"/>
</dbReference>
<dbReference type="InterPro" id="IPR001110">
    <property type="entry name" value="UPF0012_CS"/>
</dbReference>
<keyword evidence="3" id="KW-0012">Acyltransferase</keyword>
<dbReference type="HOGENOM" id="CLU_030130_3_1_11"/>
<dbReference type="STRING" id="351607.Acel_0030"/>
<keyword evidence="3" id="KW-0808">Transferase</keyword>
<gene>
    <name evidence="3" type="ordered locus">Acel_0030</name>
</gene>
<dbReference type="AlphaFoldDB" id="A0LQU6"/>
<dbReference type="Pfam" id="PF00795">
    <property type="entry name" value="CN_hydrolase"/>
    <property type="match status" value="1"/>
</dbReference>
<dbReference type="InParanoid" id="A0LQU6"/>
<dbReference type="PANTHER" id="PTHR23088:SF27">
    <property type="entry name" value="DEAMINATED GLUTATHIONE AMIDASE"/>
    <property type="match status" value="1"/>
</dbReference>
<dbReference type="Gene3D" id="3.60.110.10">
    <property type="entry name" value="Carbon-nitrogen hydrolase"/>
    <property type="match status" value="1"/>
</dbReference>